<organism evidence="1 2">
    <name type="scientific">Camellia lanceoleosa</name>
    <dbReference type="NCBI Taxonomy" id="1840588"/>
    <lineage>
        <taxon>Eukaryota</taxon>
        <taxon>Viridiplantae</taxon>
        <taxon>Streptophyta</taxon>
        <taxon>Embryophyta</taxon>
        <taxon>Tracheophyta</taxon>
        <taxon>Spermatophyta</taxon>
        <taxon>Magnoliopsida</taxon>
        <taxon>eudicotyledons</taxon>
        <taxon>Gunneridae</taxon>
        <taxon>Pentapetalae</taxon>
        <taxon>asterids</taxon>
        <taxon>Ericales</taxon>
        <taxon>Theaceae</taxon>
        <taxon>Camellia</taxon>
    </lineage>
</organism>
<comment type="caution">
    <text evidence="1">The sequence shown here is derived from an EMBL/GenBank/DDBJ whole genome shotgun (WGS) entry which is preliminary data.</text>
</comment>
<evidence type="ECO:0000313" key="2">
    <source>
        <dbReference type="Proteomes" id="UP001060215"/>
    </source>
</evidence>
<accession>A0ACC0I0Q9</accession>
<proteinExistence type="predicted"/>
<protein>
    <submittedName>
        <fullName evidence="1">G-type lectin S-receptor-like serine/threonine-protein kinase</fullName>
    </submittedName>
</protein>
<dbReference type="EMBL" id="CM045759">
    <property type="protein sequence ID" value="KAI8019240.1"/>
    <property type="molecule type" value="Genomic_DNA"/>
</dbReference>
<evidence type="ECO:0000313" key="1">
    <source>
        <dbReference type="EMBL" id="KAI8019240.1"/>
    </source>
</evidence>
<name>A0ACC0I0Q9_9ERIC</name>
<reference evidence="1 2" key="1">
    <citation type="journal article" date="2022" name="Plant J.">
        <title>Chromosome-level genome of Camellia lanceoleosa provides a valuable resource for understanding genome evolution and self-incompatibility.</title>
        <authorList>
            <person name="Gong W."/>
            <person name="Xiao S."/>
            <person name="Wang L."/>
            <person name="Liao Z."/>
            <person name="Chang Y."/>
            <person name="Mo W."/>
            <person name="Hu G."/>
            <person name="Li W."/>
            <person name="Zhao G."/>
            <person name="Zhu H."/>
            <person name="Hu X."/>
            <person name="Ji K."/>
            <person name="Xiang X."/>
            <person name="Song Q."/>
            <person name="Yuan D."/>
            <person name="Jin S."/>
            <person name="Zhang L."/>
        </authorList>
    </citation>
    <scope>NUCLEOTIDE SEQUENCE [LARGE SCALE GENOMIC DNA]</scope>
    <source>
        <strain evidence="1">SQ_2022a</strain>
    </source>
</reference>
<keyword evidence="2" id="KW-1185">Reference proteome</keyword>
<gene>
    <name evidence="1" type="ORF">LOK49_LG04G00874</name>
</gene>
<dbReference type="Proteomes" id="UP001060215">
    <property type="component" value="Chromosome 2"/>
</dbReference>
<sequence>MAYGSDYGERTNILRFLKLESDENLRIYSSPKCNGSIAIERWVVVSDQCQVFGYCGDLGFCSYNDTTPICGCPLKNFLPIDLNDSRKGCKRKVERIWGCLQRHSC</sequence>